<dbReference type="Pfam" id="PF07508">
    <property type="entry name" value="Recombinase"/>
    <property type="match status" value="1"/>
</dbReference>
<dbReference type="Gene3D" id="3.40.50.1390">
    <property type="entry name" value="Resolvase, N-terminal catalytic domain"/>
    <property type="match status" value="1"/>
</dbReference>
<dbReference type="InterPro" id="IPR036162">
    <property type="entry name" value="Resolvase-like_N_sf"/>
</dbReference>
<dbReference type="InterPro" id="IPR038109">
    <property type="entry name" value="DNA_bind_recomb_sf"/>
</dbReference>
<dbReference type="Gene3D" id="3.90.1750.20">
    <property type="entry name" value="Putative Large Serine Recombinase, Chain B, Domain 2"/>
    <property type="match status" value="1"/>
</dbReference>
<evidence type="ECO:0000259" key="2">
    <source>
        <dbReference type="PROSITE" id="PS51736"/>
    </source>
</evidence>
<dbReference type="EMBL" id="SJPM01000001">
    <property type="protein sequence ID" value="TWU03407.1"/>
    <property type="molecule type" value="Genomic_DNA"/>
</dbReference>
<dbReference type="GO" id="GO:0000150">
    <property type="term" value="F:DNA strand exchange activity"/>
    <property type="evidence" value="ECO:0007669"/>
    <property type="project" value="InterPro"/>
</dbReference>
<dbReference type="SMART" id="SM00857">
    <property type="entry name" value="Resolvase"/>
    <property type="match status" value="1"/>
</dbReference>
<keyword evidence="5" id="KW-1185">Reference proteome</keyword>
<dbReference type="InterPro" id="IPR050639">
    <property type="entry name" value="SSR_resolvase"/>
</dbReference>
<keyword evidence="1" id="KW-0175">Coiled coil</keyword>
<dbReference type="CDD" id="cd03768">
    <property type="entry name" value="SR_ResInv"/>
    <property type="match status" value="1"/>
</dbReference>
<dbReference type="RefSeq" id="WP_146575935.1">
    <property type="nucleotide sequence ID" value="NZ_SJPM01000001.1"/>
</dbReference>
<reference evidence="4 5" key="1">
    <citation type="submission" date="2019-02" db="EMBL/GenBank/DDBJ databases">
        <title>Deep-cultivation of Planctomycetes and their phenomic and genomic characterization uncovers novel biology.</title>
        <authorList>
            <person name="Wiegand S."/>
            <person name="Jogler M."/>
            <person name="Boedeker C."/>
            <person name="Pinto D."/>
            <person name="Vollmers J."/>
            <person name="Rivas-Marin E."/>
            <person name="Kohn T."/>
            <person name="Peeters S.H."/>
            <person name="Heuer A."/>
            <person name="Rast P."/>
            <person name="Oberbeckmann S."/>
            <person name="Bunk B."/>
            <person name="Jeske O."/>
            <person name="Meyerdierks A."/>
            <person name="Storesund J.E."/>
            <person name="Kallscheuer N."/>
            <person name="Luecker S."/>
            <person name="Lage O.M."/>
            <person name="Pohl T."/>
            <person name="Merkel B.J."/>
            <person name="Hornburger P."/>
            <person name="Mueller R.-W."/>
            <person name="Bruemmer F."/>
            <person name="Labrenz M."/>
            <person name="Spormann A.M."/>
            <person name="Op Den Camp H."/>
            <person name="Overmann J."/>
            <person name="Amann R."/>
            <person name="Jetten M.S.M."/>
            <person name="Mascher T."/>
            <person name="Medema M.H."/>
            <person name="Devos D.P."/>
            <person name="Kaster A.-K."/>
            <person name="Ovreas L."/>
            <person name="Rohde M."/>
            <person name="Galperin M.Y."/>
            <person name="Jogler C."/>
        </authorList>
    </citation>
    <scope>NUCLEOTIDE SEQUENCE [LARGE SCALE GENOMIC DNA]</scope>
    <source>
        <strain evidence="4 5">Pla100</strain>
    </source>
</reference>
<dbReference type="Proteomes" id="UP000316213">
    <property type="component" value="Unassembled WGS sequence"/>
</dbReference>
<gene>
    <name evidence="4" type="primary">hin_1</name>
    <name evidence="4" type="ORF">Pla100_03280</name>
</gene>
<accession>A0A5C6AV97</accession>
<dbReference type="PANTHER" id="PTHR30461:SF23">
    <property type="entry name" value="DNA RECOMBINASE-RELATED"/>
    <property type="match status" value="1"/>
</dbReference>
<dbReference type="InterPro" id="IPR025827">
    <property type="entry name" value="Zn_ribbon_recom_dom"/>
</dbReference>
<protein>
    <submittedName>
        <fullName evidence="4">DNA-invertase hin</fullName>
    </submittedName>
</protein>
<feature type="coiled-coil region" evidence="1">
    <location>
        <begin position="383"/>
        <end position="410"/>
    </location>
</feature>
<dbReference type="Pfam" id="PF00239">
    <property type="entry name" value="Resolvase"/>
    <property type="match status" value="1"/>
</dbReference>
<dbReference type="SUPFAM" id="SSF53041">
    <property type="entry name" value="Resolvase-like"/>
    <property type="match status" value="1"/>
</dbReference>
<comment type="caution">
    <text evidence="4">The sequence shown here is derived from an EMBL/GenBank/DDBJ whole genome shotgun (WGS) entry which is preliminary data.</text>
</comment>
<dbReference type="InterPro" id="IPR006119">
    <property type="entry name" value="Resolv_N"/>
</dbReference>
<sequence length="520" mass="57755">MTKPKSDKPEVPKIRCAIYTRKSTEEGLDQEFNSLDAQRDAGENYIASQQQEGWVAISKHYDDGGFSGGNLERPAMNRLLADISNGEVDCVVVYKVDRLSRSLLDFSRIMEAFDNQGVSFVSVTQAFNTTHSMGRLTLNILLSFAQFEREIIGERIRDKIAAQRRRGKWAGGIPVLGYDVDRSGPSPKLVINADEAARVRRIFGMYLELQALTPVVEELGRRGWTAKPWKTKLGKPRGGRTFDKASLHSLLTNEIYIGRIKHKTETFNGEHSAIVDDKLFDDVGAMLRSHGRGGGAHLVNKYQALLRGLLYCPACNRSMVHNVSKRKSKIYRYYTCVTAIKRGRKHCPSPSLPAGEIESVVVGQVRAIASDNALRRDVLTQAMEQVGDELGELQTQRSQLQDQLDSNDRQIRELVGSSGVTTSRRLAELHEHTADLGRSVARVEAEIERLQTDRISEADVAVAFSDFDNIWNALNTLEKAEVLGLLVSRIEFDAADSSLSISMHPAGIKSLANNVEEAAS</sequence>
<evidence type="ECO:0000259" key="3">
    <source>
        <dbReference type="PROSITE" id="PS51737"/>
    </source>
</evidence>
<dbReference type="PROSITE" id="PS51737">
    <property type="entry name" value="RECOMBINASE_DNA_BIND"/>
    <property type="match status" value="1"/>
</dbReference>
<dbReference type="Pfam" id="PF13408">
    <property type="entry name" value="Zn_ribbon_recom"/>
    <property type="match status" value="1"/>
</dbReference>
<organism evidence="4 5">
    <name type="scientific">Neorhodopirellula pilleata</name>
    <dbReference type="NCBI Taxonomy" id="2714738"/>
    <lineage>
        <taxon>Bacteria</taxon>
        <taxon>Pseudomonadati</taxon>
        <taxon>Planctomycetota</taxon>
        <taxon>Planctomycetia</taxon>
        <taxon>Pirellulales</taxon>
        <taxon>Pirellulaceae</taxon>
        <taxon>Neorhodopirellula</taxon>
    </lineage>
</organism>
<name>A0A5C6AV97_9BACT</name>
<dbReference type="GO" id="GO:0003677">
    <property type="term" value="F:DNA binding"/>
    <property type="evidence" value="ECO:0007669"/>
    <property type="project" value="InterPro"/>
</dbReference>
<evidence type="ECO:0000256" key="1">
    <source>
        <dbReference type="SAM" id="Coils"/>
    </source>
</evidence>
<feature type="domain" description="Resolvase/invertase-type recombinase catalytic" evidence="2">
    <location>
        <begin position="15"/>
        <end position="167"/>
    </location>
</feature>
<dbReference type="PANTHER" id="PTHR30461">
    <property type="entry name" value="DNA-INVERTASE FROM LAMBDOID PROPHAGE"/>
    <property type="match status" value="1"/>
</dbReference>
<feature type="domain" description="Recombinase" evidence="3">
    <location>
        <begin position="175"/>
        <end position="293"/>
    </location>
</feature>
<dbReference type="AlphaFoldDB" id="A0A5C6AV97"/>
<evidence type="ECO:0000313" key="5">
    <source>
        <dbReference type="Proteomes" id="UP000316213"/>
    </source>
</evidence>
<proteinExistence type="predicted"/>
<evidence type="ECO:0000313" key="4">
    <source>
        <dbReference type="EMBL" id="TWU03407.1"/>
    </source>
</evidence>
<dbReference type="InterPro" id="IPR011109">
    <property type="entry name" value="DNA_bind_recombinase_dom"/>
</dbReference>
<dbReference type="OrthoDB" id="266184at2"/>
<dbReference type="PROSITE" id="PS51736">
    <property type="entry name" value="RECOMBINASES_3"/>
    <property type="match status" value="1"/>
</dbReference>